<evidence type="ECO:0000313" key="2">
    <source>
        <dbReference type="Proteomes" id="UP001152795"/>
    </source>
</evidence>
<sequence length="266" mass="30989">MGSDKKLLMKHLPDKLNGVVKPKNCDSVVKICKDFDKIYRMMNECDPSPDRIEEFFELASACGMLFVSLGGEVSGFGKQHVTPYMHCLVYHVPNFMLRHNGIRKFTGQDNNDCIIILSSNHTYTMLFNINYMCTFSFCVYKGVEKNNDDVRKFHLTKSNKWDAPKDILLVSKRLQFTSQHEREPRAYMKRNGEYWSTEIKEARSKRRKLFDTPCPESQPNNPERVLDINGLSVLEIKQELKELGVKTRARKLEKLQEILKRALEDQ</sequence>
<comment type="caution">
    <text evidence="1">The sequence shown here is derived from an EMBL/GenBank/DDBJ whole genome shotgun (WGS) entry which is preliminary data.</text>
</comment>
<gene>
    <name evidence="1" type="ORF">PACLA_8A029324</name>
</gene>
<dbReference type="OrthoDB" id="5985028at2759"/>
<protein>
    <submittedName>
        <fullName evidence="1">Uncharacterized protein</fullName>
    </submittedName>
</protein>
<dbReference type="EMBL" id="CACRXK020020457">
    <property type="protein sequence ID" value="CAB4034818.1"/>
    <property type="molecule type" value="Genomic_DNA"/>
</dbReference>
<proteinExistence type="predicted"/>
<organism evidence="1 2">
    <name type="scientific">Paramuricea clavata</name>
    <name type="common">Red gorgonian</name>
    <name type="synonym">Violescent sea-whip</name>
    <dbReference type="NCBI Taxonomy" id="317549"/>
    <lineage>
        <taxon>Eukaryota</taxon>
        <taxon>Metazoa</taxon>
        <taxon>Cnidaria</taxon>
        <taxon>Anthozoa</taxon>
        <taxon>Octocorallia</taxon>
        <taxon>Malacalcyonacea</taxon>
        <taxon>Plexauridae</taxon>
        <taxon>Paramuricea</taxon>
    </lineage>
</organism>
<reference evidence="1" key="1">
    <citation type="submission" date="2020-04" db="EMBL/GenBank/DDBJ databases">
        <authorList>
            <person name="Alioto T."/>
            <person name="Alioto T."/>
            <person name="Gomez Garrido J."/>
        </authorList>
    </citation>
    <scope>NUCLEOTIDE SEQUENCE</scope>
    <source>
        <strain evidence="1">A484AB</strain>
    </source>
</reference>
<evidence type="ECO:0000313" key="1">
    <source>
        <dbReference type="EMBL" id="CAB4034818.1"/>
    </source>
</evidence>
<name>A0A7D9LJV0_PARCT</name>
<keyword evidence="2" id="KW-1185">Reference proteome</keyword>
<dbReference type="Proteomes" id="UP001152795">
    <property type="component" value="Unassembled WGS sequence"/>
</dbReference>
<dbReference type="AlphaFoldDB" id="A0A7D9LJV0"/>
<accession>A0A7D9LJV0</accession>